<dbReference type="AlphaFoldDB" id="A0A0H2RWR3"/>
<dbReference type="EMBL" id="KQ085916">
    <property type="protein sequence ID" value="KLO16445.1"/>
    <property type="molecule type" value="Genomic_DNA"/>
</dbReference>
<evidence type="ECO:0000313" key="1">
    <source>
        <dbReference type="EMBL" id="KLO16445.1"/>
    </source>
</evidence>
<reference evidence="1 2" key="1">
    <citation type="submission" date="2015-04" db="EMBL/GenBank/DDBJ databases">
        <title>Complete genome sequence of Schizopora paradoxa KUC8140, a cosmopolitan wood degrader in East Asia.</title>
        <authorList>
            <consortium name="DOE Joint Genome Institute"/>
            <person name="Min B."/>
            <person name="Park H."/>
            <person name="Jang Y."/>
            <person name="Kim J.-J."/>
            <person name="Kim K.H."/>
            <person name="Pangilinan J."/>
            <person name="Lipzen A."/>
            <person name="Riley R."/>
            <person name="Grigoriev I.V."/>
            <person name="Spatafora J.W."/>
            <person name="Choi I.-G."/>
        </authorList>
    </citation>
    <scope>NUCLEOTIDE SEQUENCE [LARGE SCALE GENOMIC DNA]</scope>
    <source>
        <strain evidence="1 2">KUC8140</strain>
    </source>
</reference>
<evidence type="ECO:0000313" key="2">
    <source>
        <dbReference type="Proteomes" id="UP000053477"/>
    </source>
</evidence>
<name>A0A0H2RWR3_9AGAM</name>
<gene>
    <name evidence="1" type="ORF">SCHPADRAFT_887789</name>
</gene>
<keyword evidence="2" id="KW-1185">Reference proteome</keyword>
<dbReference type="InParanoid" id="A0A0H2RWR3"/>
<organism evidence="1 2">
    <name type="scientific">Schizopora paradoxa</name>
    <dbReference type="NCBI Taxonomy" id="27342"/>
    <lineage>
        <taxon>Eukaryota</taxon>
        <taxon>Fungi</taxon>
        <taxon>Dikarya</taxon>
        <taxon>Basidiomycota</taxon>
        <taxon>Agaricomycotina</taxon>
        <taxon>Agaricomycetes</taxon>
        <taxon>Hymenochaetales</taxon>
        <taxon>Schizoporaceae</taxon>
        <taxon>Schizopora</taxon>
    </lineage>
</organism>
<proteinExistence type="predicted"/>
<sequence>MENSNNNNFTIAHGHHFDFYLKYDDTYEPFNDERLVHTYRQAKKDAVDALCWCLGEYIRENKDIRQIMDGMSTNKRDFCVQKLTLSVRKGYHEYSAMLHLWDGINAHRCPAWYFISVKMFDEENAGDVRGKTHKIGIQILAVFFYKLRVGHLCVAEEDGLRA</sequence>
<dbReference type="Proteomes" id="UP000053477">
    <property type="component" value="Unassembled WGS sequence"/>
</dbReference>
<accession>A0A0H2RWR3</accession>
<protein>
    <submittedName>
        <fullName evidence="1">Uncharacterized protein</fullName>
    </submittedName>
</protein>